<dbReference type="PANTHER" id="PTHR31734">
    <property type="entry name" value="AUXIN-RESPONSIVE PROTEIN IAA17"/>
    <property type="match status" value="1"/>
</dbReference>
<evidence type="ECO:0000256" key="4">
    <source>
        <dbReference type="ARBA" id="ARBA00023015"/>
    </source>
</evidence>
<dbReference type="EMBL" id="GEVM01018319">
    <property type="protein sequence ID" value="JAU87619.1"/>
    <property type="molecule type" value="Transcribed_RNA"/>
</dbReference>
<evidence type="ECO:0000256" key="8">
    <source>
        <dbReference type="RuleBase" id="RU004549"/>
    </source>
</evidence>
<dbReference type="SUPFAM" id="SSF54277">
    <property type="entry name" value="CAD &amp; PB1 domains"/>
    <property type="match status" value="1"/>
</dbReference>
<proteinExistence type="inferred from homology"/>
<dbReference type="Gene3D" id="3.10.20.90">
    <property type="entry name" value="Phosphatidylinositol 3-kinase Catalytic Subunit, Chain A, domain 1"/>
    <property type="match status" value="1"/>
</dbReference>
<keyword evidence="5 8" id="KW-0804">Transcription</keyword>
<comment type="similarity">
    <text evidence="2 8">Belongs to the Aux/IAA family.</text>
</comment>
<dbReference type="InterPro" id="IPR033389">
    <property type="entry name" value="AUX/IAA_dom"/>
</dbReference>
<reference evidence="11" key="1">
    <citation type="submission" date="2016-07" db="EMBL/GenBank/DDBJ databases">
        <title>De novo transcriptome assembly of four accessions of the metal hyperaccumulator plant Noccaea caerulescens.</title>
        <authorList>
            <person name="Blande D."/>
            <person name="Halimaa P."/>
            <person name="Tervahauta A.I."/>
            <person name="Aarts M.G."/>
            <person name="Karenlampi S.O."/>
        </authorList>
    </citation>
    <scope>NUCLEOTIDE SEQUENCE</scope>
</reference>
<dbReference type="GO" id="GO:0009734">
    <property type="term" value="P:auxin-activated signaling pathway"/>
    <property type="evidence" value="ECO:0007669"/>
    <property type="project" value="UniProtKB-UniRule"/>
</dbReference>
<evidence type="ECO:0000256" key="3">
    <source>
        <dbReference type="ARBA" id="ARBA00022491"/>
    </source>
</evidence>
<evidence type="ECO:0000256" key="9">
    <source>
        <dbReference type="SAM" id="MobiDB-lite"/>
    </source>
</evidence>
<keyword evidence="3 8" id="KW-0678">Repressor</keyword>
<evidence type="ECO:0000256" key="7">
    <source>
        <dbReference type="ARBA" id="ARBA00023294"/>
    </source>
</evidence>
<gene>
    <name evidence="11" type="ORF">MP_TR17710_c1_g1_i1_g.50670</name>
</gene>
<dbReference type="PROSITE" id="PS51745">
    <property type="entry name" value="PB1"/>
    <property type="match status" value="1"/>
</dbReference>
<keyword evidence="6 8" id="KW-0539">Nucleus</keyword>
<evidence type="ECO:0000256" key="5">
    <source>
        <dbReference type="ARBA" id="ARBA00023163"/>
    </source>
</evidence>
<keyword evidence="4 8" id="KW-0805">Transcription regulation</keyword>
<comment type="subunit">
    <text evidence="8">Homodimers and heterodimers.</text>
</comment>
<accession>A0A1J3J555</accession>
<feature type="compositionally biased region" description="Basic and acidic residues" evidence="9">
    <location>
        <begin position="64"/>
        <end position="75"/>
    </location>
</feature>
<evidence type="ECO:0000259" key="10">
    <source>
        <dbReference type="PROSITE" id="PS51745"/>
    </source>
</evidence>
<dbReference type="Pfam" id="PF02309">
    <property type="entry name" value="AUX_IAA"/>
    <property type="match status" value="1"/>
</dbReference>
<name>A0A1J3J555_NOCCA</name>
<feature type="domain" description="PB1" evidence="10">
    <location>
        <begin position="110"/>
        <end position="190"/>
    </location>
</feature>
<dbReference type="GO" id="GO:0005634">
    <property type="term" value="C:nucleus"/>
    <property type="evidence" value="ECO:0007669"/>
    <property type="project" value="UniProtKB-SubCell"/>
</dbReference>
<organism evidence="11">
    <name type="scientific">Noccaea caerulescens</name>
    <name type="common">Alpine penny-cress</name>
    <name type="synonym">Thlaspi caerulescens</name>
    <dbReference type="NCBI Taxonomy" id="107243"/>
    <lineage>
        <taxon>Eukaryota</taxon>
        <taxon>Viridiplantae</taxon>
        <taxon>Streptophyta</taxon>
        <taxon>Embryophyta</taxon>
        <taxon>Tracheophyta</taxon>
        <taxon>Spermatophyta</taxon>
        <taxon>Magnoliopsida</taxon>
        <taxon>eudicotyledons</taxon>
        <taxon>Gunneridae</taxon>
        <taxon>Pentapetalae</taxon>
        <taxon>rosids</taxon>
        <taxon>malvids</taxon>
        <taxon>Brassicales</taxon>
        <taxon>Brassicaceae</taxon>
        <taxon>Coluteocarpeae</taxon>
        <taxon>Noccaea</taxon>
    </lineage>
</organism>
<comment type="function">
    <text evidence="8">Aux/IAA proteins are short-lived transcriptional factors that function as repressors of early auxin response genes at low auxin concentrations.</text>
</comment>
<dbReference type="PANTHER" id="PTHR31734:SF126">
    <property type="entry name" value="AUXIN-RESPONSIVE PROTEIN IAA17"/>
    <property type="match status" value="1"/>
</dbReference>
<feature type="compositionally biased region" description="Basic and acidic residues" evidence="9">
    <location>
        <begin position="45"/>
        <end position="55"/>
    </location>
</feature>
<dbReference type="AlphaFoldDB" id="A0A1J3J555"/>
<evidence type="ECO:0000256" key="2">
    <source>
        <dbReference type="ARBA" id="ARBA00006728"/>
    </source>
</evidence>
<evidence type="ECO:0000313" key="11">
    <source>
        <dbReference type="EMBL" id="JAU87619.1"/>
    </source>
</evidence>
<evidence type="ECO:0000256" key="6">
    <source>
        <dbReference type="ARBA" id="ARBA00023242"/>
    </source>
</evidence>
<dbReference type="InterPro" id="IPR053793">
    <property type="entry name" value="PB1-like"/>
</dbReference>
<evidence type="ECO:0000256" key="1">
    <source>
        <dbReference type="ARBA" id="ARBA00004123"/>
    </source>
</evidence>
<protein>
    <recommendedName>
        <fullName evidence="8">Auxin-responsive protein</fullName>
    </recommendedName>
</protein>
<sequence>MMGSVELNLRETELCLGLPGGDTVAPVTGNKRGFLETVDLKLHLNNEPESKEGSTTHDVVTSVSKEKSSCPKDPAKPPAKAQVVGWPPVRSYRKNMMVSCQKSSGGTDAAAFVKVSMDGAPYLRKIDLKMYKSYDELSNALSNMFSSFTMVNSWDYVPSYEDKDGDWMLVGDVPWPMFVDTCKRLRLMKGSDAIGLAPRAMEKCHSRA</sequence>
<comment type="subcellular location">
    <subcellularLocation>
        <location evidence="1 8">Nucleus</location>
    </subcellularLocation>
</comment>
<dbReference type="GO" id="GO:0006355">
    <property type="term" value="P:regulation of DNA-templated transcription"/>
    <property type="evidence" value="ECO:0007669"/>
    <property type="project" value="InterPro"/>
</dbReference>
<keyword evidence="7 8" id="KW-0927">Auxin signaling pathway</keyword>
<dbReference type="InterPro" id="IPR003311">
    <property type="entry name" value="AUX_IAA"/>
</dbReference>
<feature type="region of interest" description="Disordered" evidence="9">
    <location>
        <begin position="45"/>
        <end position="83"/>
    </location>
</feature>